<evidence type="ECO:0000256" key="1">
    <source>
        <dbReference type="SAM" id="MobiDB-lite"/>
    </source>
</evidence>
<dbReference type="PANTHER" id="PTHR23092:SF48">
    <property type="entry name" value="NUCLEOTIDYLTRANSFERASE FAMILY PROTEIN"/>
    <property type="match status" value="1"/>
</dbReference>
<dbReference type="CDD" id="cd05402">
    <property type="entry name" value="NT_PAP_TUTase"/>
    <property type="match status" value="1"/>
</dbReference>
<dbReference type="GO" id="GO:0016779">
    <property type="term" value="F:nucleotidyltransferase activity"/>
    <property type="evidence" value="ECO:0007669"/>
    <property type="project" value="UniProtKB-KW"/>
</dbReference>
<dbReference type="PANTHER" id="PTHR23092">
    <property type="entry name" value="POLY(A) RNA POLYMERASE"/>
    <property type="match status" value="1"/>
</dbReference>
<name>A0ABP0RES5_9DINO</name>
<feature type="compositionally biased region" description="Acidic residues" evidence="1">
    <location>
        <begin position="408"/>
        <end position="429"/>
    </location>
</feature>
<feature type="region of interest" description="Disordered" evidence="1">
    <location>
        <begin position="196"/>
        <end position="216"/>
    </location>
</feature>
<organism evidence="3 4">
    <name type="scientific">Durusdinium trenchii</name>
    <dbReference type="NCBI Taxonomy" id="1381693"/>
    <lineage>
        <taxon>Eukaryota</taxon>
        <taxon>Sar</taxon>
        <taxon>Alveolata</taxon>
        <taxon>Dinophyceae</taxon>
        <taxon>Suessiales</taxon>
        <taxon>Symbiodiniaceae</taxon>
        <taxon>Durusdinium</taxon>
    </lineage>
</organism>
<sequence length="946" mass="103208">MVAAGSVKAEAVRQERVGSGDENPATAAKAGNSRKQASSAPLVSSVAEKTVAHPGRLDEQTWAAFDRLSVDEKFDKLCVSDPGKLQFLECVCTAWKKRHKQFQDGLFLALRSPGRNDTHYTAYVRTWAELRAKCNDFAAPRSDLARAQARLLDSICLYDSKDSGPRSVVGFKLTCIENAREILEAAHVDELGSGRLGSTEIRTGDDDDYHSITEKSQSRAYEKKPSRLYSGSVASLLAVTLLRNLDGNLASRAARPPKPLGELSVATFEYLQADFAELVRAFDTSVIVCPQVDQDVVSKVLQEEVLKNSDAGYSMWKLFSCPFLQWKTPQDVALQFCAQTMLDMHAKKIADALITETSVEAPVGRRIRGRTDTNTSSSECSHELRRSSQAEETCTASFGLSPRGTNPDGDDGDDDGSSTSTEEGEEEEAGSTSNKRDKNCKTAEVKHSTSSTSLSSLYAFGSADRSRGESAETMSLSSINSSSTGYEDGHTPPSWPSSHLVNTLRQERAGKGSSTREAENDLSDKTLVITDIQPSILQQLDQDLDEMATMLERIAETRRPWQLAVAERIKSLVAALFPGATASVFGSLATGMAAPCSDVDMVVQNINVSQRMAMRLLVAHLKEQSWVQMIQAVEHSAVPVIRLSTAQIPISFGNQGSLINVDITFDNYAHHGLRTCNLVRGLVSRYPPLKPLALVLKQFLVEKGLNDPFVGGLSSYGLVLMIVSVLQRYFPAGMMQEKGQLGPFFVAFLRCFATPAFIDRGVWVYTAELRSEGELAQAEMAYRRVLDVAKTKGAADPLYILDPMDLQTPHNIGRTCFGIHQVIQAFAEALDAVQLSAVKTDGVSSQDWSILGSIFSAGHHRHVVNLVTQVWCPRENPVAKKVNVEDWALTAKIVLQTIASKQNVPCPLCDRRPHAPTCTLQSLLASFPPSATGSSSPRSSLLSFKK</sequence>
<keyword evidence="4" id="KW-1185">Reference proteome</keyword>
<dbReference type="InterPro" id="IPR054708">
    <property type="entry name" value="MTPAP-like_central"/>
</dbReference>
<feature type="compositionally biased region" description="Basic and acidic residues" evidence="1">
    <location>
        <begin position="380"/>
        <end position="389"/>
    </location>
</feature>
<dbReference type="InterPro" id="IPR043519">
    <property type="entry name" value="NT_sf"/>
</dbReference>
<dbReference type="InterPro" id="IPR045862">
    <property type="entry name" value="Trf4-like"/>
</dbReference>
<evidence type="ECO:0000313" key="3">
    <source>
        <dbReference type="EMBL" id="CAK9098050.1"/>
    </source>
</evidence>
<feature type="domain" description="Poly(A) RNA polymerase mitochondrial-like central palm" evidence="2">
    <location>
        <begin position="560"/>
        <end position="678"/>
    </location>
</feature>
<keyword evidence="3" id="KW-0548">Nucleotidyltransferase</keyword>
<feature type="region of interest" description="Disordered" evidence="1">
    <location>
        <begin position="469"/>
        <end position="499"/>
    </location>
</feature>
<dbReference type="Proteomes" id="UP001642464">
    <property type="component" value="Unassembled WGS sequence"/>
</dbReference>
<feature type="region of interest" description="Disordered" evidence="1">
    <location>
        <begin position="364"/>
        <end position="453"/>
    </location>
</feature>
<feature type="compositionally biased region" description="Polar residues" evidence="1">
    <location>
        <begin position="33"/>
        <end position="42"/>
    </location>
</feature>
<dbReference type="SUPFAM" id="SSF81301">
    <property type="entry name" value="Nucleotidyltransferase"/>
    <property type="match status" value="1"/>
</dbReference>
<keyword evidence="3" id="KW-0808">Transferase</keyword>
<dbReference type="SUPFAM" id="SSF81631">
    <property type="entry name" value="PAP/OAS1 substrate-binding domain"/>
    <property type="match status" value="1"/>
</dbReference>
<dbReference type="Gene3D" id="1.10.1410.10">
    <property type="match status" value="1"/>
</dbReference>
<feature type="region of interest" description="Disordered" evidence="1">
    <location>
        <begin position="1"/>
        <end position="42"/>
    </location>
</feature>
<comment type="caution">
    <text evidence="3">The sequence shown here is derived from an EMBL/GenBank/DDBJ whole genome shotgun (WGS) entry which is preliminary data.</text>
</comment>
<dbReference type="EMBL" id="CAXAMM010041212">
    <property type="protein sequence ID" value="CAK9098050.1"/>
    <property type="molecule type" value="Genomic_DNA"/>
</dbReference>
<evidence type="ECO:0000259" key="2">
    <source>
        <dbReference type="Pfam" id="PF22600"/>
    </source>
</evidence>
<feature type="compositionally biased region" description="Basic and acidic residues" evidence="1">
    <location>
        <begin position="434"/>
        <end position="447"/>
    </location>
</feature>
<evidence type="ECO:0000313" key="4">
    <source>
        <dbReference type="Proteomes" id="UP001642464"/>
    </source>
</evidence>
<dbReference type="Pfam" id="PF22600">
    <property type="entry name" value="MTPAP-like_central"/>
    <property type="match status" value="1"/>
</dbReference>
<accession>A0ABP0RES5</accession>
<gene>
    <name evidence="3" type="ORF">SCF082_LOCUS45976</name>
</gene>
<reference evidence="3 4" key="1">
    <citation type="submission" date="2024-02" db="EMBL/GenBank/DDBJ databases">
        <authorList>
            <person name="Chen Y."/>
            <person name="Shah S."/>
            <person name="Dougan E. K."/>
            <person name="Thang M."/>
            <person name="Chan C."/>
        </authorList>
    </citation>
    <scope>NUCLEOTIDE SEQUENCE [LARGE SCALE GENOMIC DNA]</scope>
</reference>
<protein>
    <submittedName>
        <fullName evidence="3">Poly(A) RNA polymerase cid14 (PAP) (Caffeine-induced death protein 14) (Polynucleotide adenylyltransferase cid14)</fullName>
    </submittedName>
</protein>
<proteinExistence type="predicted"/>
<feature type="compositionally biased region" description="Basic and acidic residues" evidence="1">
    <location>
        <begin position="10"/>
        <end position="19"/>
    </location>
</feature>
<dbReference type="Gene3D" id="3.30.460.10">
    <property type="entry name" value="Beta Polymerase, domain 2"/>
    <property type="match status" value="1"/>
</dbReference>